<accession>A0A4D9F3G0</accession>
<protein>
    <submittedName>
        <fullName evidence="1">Uncharacterized protein</fullName>
    </submittedName>
</protein>
<reference evidence="1 2" key="2">
    <citation type="submission" date="2019-04" db="EMBL/GenBank/DDBJ databases">
        <title>The genome sequence of big-headed turtle.</title>
        <authorList>
            <person name="Gong S."/>
        </authorList>
    </citation>
    <scope>NUCLEOTIDE SEQUENCE [LARGE SCALE GENOMIC DNA]</scope>
    <source>
        <strain evidence="1">DO16091913</strain>
        <tissue evidence="1">Muscle</tissue>
    </source>
</reference>
<proteinExistence type="predicted"/>
<comment type="caution">
    <text evidence="1">The sequence shown here is derived from an EMBL/GenBank/DDBJ whole genome shotgun (WGS) entry which is preliminary data.</text>
</comment>
<gene>
    <name evidence="1" type="ORF">DR999_PMT02927</name>
</gene>
<dbReference type="AlphaFoldDB" id="A0A4D9F3G0"/>
<dbReference type="Proteomes" id="UP000297703">
    <property type="component" value="Unassembled WGS sequence"/>
</dbReference>
<reference evidence="1 2" key="1">
    <citation type="submission" date="2019-04" db="EMBL/GenBank/DDBJ databases">
        <title>Draft genome of the big-headed turtle Platysternon megacephalum.</title>
        <authorList>
            <person name="Gong S."/>
        </authorList>
    </citation>
    <scope>NUCLEOTIDE SEQUENCE [LARGE SCALE GENOMIC DNA]</scope>
    <source>
        <strain evidence="1">DO16091913</strain>
        <tissue evidence="1">Muscle</tissue>
    </source>
</reference>
<name>A0A4D9F3G0_9SAUR</name>
<sequence length="169" mass="18377">MTPLGFWYAATGTLHPTLSGPCCSVTVSTPQPLENNQEQLPANTSSRPCATAKPRCPCTNDVVTLGAARGMPSDTAHAQKDSDESYKSKSKRLLSCTALRFVQCFAKVCHFTDALGPLHGKNFSALSPPVIRQLGAFGDDCWLQDVPRVTIPREKRRSTSHVFTWLSSP</sequence>
<dbReference type="EMBL" id="QXTE01000014">
    <property type="protein sequence ID" value="TFK13898.1"/>
    <property type="molecule type" value="Genomic_DNA"/>
</dbReference>
<organism evidence="1 2">
    <name type="scientific">Platysternon megacephalum</name>
    <name type="common">big-headed turtle</name>
    <dbReference type="NCBI Taxonomy" id="55544"/>
    <lineage>
        <taxon>Eukaryota</taxon>
        <taxon>Metazoa</taxon>
        <taxon>Chordata</taxon>
        <taxon>Craniata</taxon>
        <taxon>Vertebrata</taxon>
        <taxon>Euteleostomi</taxon>
        <taxon>Archelosauria</taxon>
        <taxon>Testudinata</taxon>
        <taxon>Testudines</taxon>
        <taxon>Cryptodira</taxon>
        <taxon>Durocryptodira</taxon>
        <taxon>Testudinoidea</taxon>
        <taxon>Platysternidae</taxon>
        <taxon>Platysternon</taxon>
    </lineage>
</organism>
<evidence type="ECO:0000313" key="2">
    <source>
        <dbReference type="Proteomes" id="UP000297703"/>
    </source>
</evidence>
<evidence type="ECO:0000313" key="1">
    <source>
        <dbReference type="EMBL" id="TFK13898.1"/>
    </source>
</evidence>
<keyword evidence="2" id="KW-1185">Reference proteome</keyword>